<accession>A0A9D2FSM3</accession>
<dbReference type="EMBL" id="DXBG01000196">
    <property type="protein sequence ID" value="HIZ65922.1"/>
    <property type="molecule type" value="Genomic_DNA"/>
</dbReference>
<evidence type="ECO:0000256" key="1">
    <source>
        <dbReference type="SAM" id="MobiDB-lite"/>
    </source>
</evidence>
<dbReference type="SUPFAM" id="SSF52218">
    <property type="entry name" value="Flavoproteins"/>
    <property type="match status" value="1"/>
</dbReference>
<dbReference type="GO" id="GO:0016651">
    <property type="term" value="F:oxidoreductase activity, acting on NAD(P)H"/>
    <property type="evidence" value="ECO:0007669"/>
    <property type="project" value="UniProtKB-ARBA"/>
</dbReference>
<feature type="region of interest" description="Disordered" evidence="1">
    <location>
        <begin position="23"/>
        <end position="90"/>
    </location>
</feature>
<feature type="compositionally biased region" description="Acidic residues" evidence="1">
    <location>
        <begin position="73"/>
        <end position="83"/>
    </location>
</feature>
<reference evidence="4" key="2">
    <citation type="submission" date="2021-04" db="EMBL/GenBank/DDBJ databases">
        <authorList>
            <person name="Gilroy R."/>
        </authorList>
    </citation>
    <scope>NUCLEOTIDE SEQUENCE</scope>
    <source>
        <strain evidence="4">1068</strain>
    </source>
</reference>
<dbReference type="PROSITE" id="PS51257">
    <property type="entry name" value="PROKAR_LIPOPROTEIN"/>
    <property type="match status" value="1"/>
</dbReference>
<name>A0A9D2FSM3_9FIRM</name>
<dbReference type="PANTHER" id="PTHR39201">
    <property type="entry name" value="EXPORTED PROTEIN-RELATED"/>
    <property type="match status" value="1"/>
</dbReference>
<dbReference type="InterPro" id="IPR029039">
    <property type="entry name" value="Flavoprotein-like_sf"/>
</dbReference>
<evidence type="ECO:0000259" key="3">
    <source>
        <dbReference type="PROSITE" id="PS50902"/>
    </source>
</evidence>
<dbReference type="Proteomes" id="UP000824056">
    <property type="component" value="Unassembled WGS sequence"/>
</dbReference>
<comment type="caution">
    <text evidence="4">The sequence shown here is derived from an EMBL/GenBank/DDBJ whole genome shotgun (WGS) entry which is preliminary data.</text>
</comment>
<feature type="compositionally biased region" description="Polar residues" evidence="1">
    <location>
        <begin position="56"/>
        <end position="72"/>
    </location>
</feature>
<evidence type="ECO:0000313" key="4">
    <source>
        <dbReference type="EMBL" id="HIZ65922.1"/>
    </source>
</evidence>
<organism evidence="4 5">
    <name type="scientific">Candidatus Blautia pullicola</name>
    <dbReference type="NCBI Taxonomy" id="2838498"/>
    <lineage>
        <taxon>Bacteria</taxon>
        <taxon>Bacillati</taxon>
        <taxon>Bacillota</taxon>
        <taxon>Clostridia</taxon>
        <taxon>Lachnospirales</taxon>
        <taxon>Lachnospiraceae</taxon>
        <taxon>Blautia</taxon>
    </lineage>
</organism>
<dbReference type="Gene3D" id="3.40.50.360">
    <property type="match status" value="1"/>
</dbReference>
<dbReference type="PANTHER" id="PTHR39201:SF1">
    <property type="entry name" value="FLAVODOXIN-LIKE DOMAIN-CONTAINING PROTEIN"/>
    <property type="match status" value="1"/>
</dbReference>
<dbReference type="InterPro" id="IPR008254">
    <property type="entry name" value="Flavodoxin/NO_synth"/>
</dbReference>
<protein>
    <submittedName>
        <fullName evidence="4">NAD(P)H-dependent oxidoreductase</fullName>
    </submittedName>
</protein>
<evidence type="ECO:0000256" key="2">
    <source>
        <dbReference type="SAM" id="SignalP"/>
    </source>
</evidence>
<gene>
    <name evidence="4" type="ORF">H9809_08515</name>
</gene>
<dbReference type="PROSITE" id="PS50902">
    <property type="entry name" value="FLAVODOXIN_LIKE"/>
    <property type="match status" value="1"/>
</dbReference>
<evidence type="ECO:0000313" key="5">
    <source>
        <dbReference type="Proteomes" id="UP000824056"/>
    </source>
</evidence>
<reference evidence="4" key="1">
    <citation type="journal article" date="2021" name="PeerJ">
        <title>Extensive microbial diversity within the chicken gut microbiome revealed by metagenomics and culture.</title>
        <authorList>
            <person name="Gilroy R."/>
            <person name="Ravi A."/>
            <person name="Getino M."/>
            <person name="Pursley I."/>
            <person name="Horton D.L."/>
            <person name="Alikhan N.F."/>
            <person name="Baker D."/>
            <person name="Gharbi K."/>
            <person name="Hall N."/>
            <person name="Watson M."/>
            <person name="Adriaenssens E.M."/>
            <person name="Foster-Nyarko E."/>
            <person name="Jarju S."/>
            <person name="Secka A."/>
            <person name="Antonio M."/>
            <person name="Oren A."/>
            <person name="Chaudhuri R.R."/>
            <person name="La Ragione R."/>
            <person name="Hildebrand F."/>
            <person name="Pallen M.J."/>
        </authorList>
    </citation>
    <scope>NUCLEOTIDE SEQUENCE</scope>
    <source>
        <strain evidence="4">1068</strain>
    </source>
</reference>
<dbReference type="AlphaFoldDB" id="A0A9D2FSM3"/>
<sequence>MIKKFLVFTVLFTVAIGTAACGRENSPEETTGQSLKEETASETEGTNAHGEEAGSETEQSASGSKESSAQQDSLEEQDSEDSPEVGTANGENEFQELVVYFSWSGNTRSVANEIQAQTGADIFEIIPAEPYTDDYDTLLDVAQEEQTEEARPDIEGEIENFQQYDRVYLGFPNWWGDMPMILYTFLEEYDFSGKTIAPFVTSGGSGFSGTLDTIGEMEPEAEITQGLSLGSSAASNPEKDVAEWLSDIGD</sequence>
<dbReference type="Pfam" id="PF12682">
    <property type="entry name" value="Flavodoxin_4"/>
    <property type="match status" value="1"/>
</dbReference>
<feature type="chain" id="PRO_5038439295" evidence="2">
    <location>
        <begin position="20"/>
        <end position="250"/>
    </location>
</feature>
<dbReference type="GO" id="GO:0010181">
    <property type="term" value="F:FMN binding"/>
    <property type="evidence" value="ECO:0007669"/>
    <property type="project" value="InterPro"/>
</dbReference>
<keyword evidence="2" id="KW-0732">Signal</keyword>
<feature type="region of interest" description="Disordered" evidence="1">
    <location>
        <begin position="229"/>
        <end position="250"/>
    </location>
</feature>
<feature type="domain" description="Flavodoxin-like" evidence="3">
    <location>
        <begin position="96"/>
        <end position="249"/>
    </location>
</feature>
<feature type="signal peptide" evidence="2">
    <location>
        <begin position="1"/>
        <end position="19"/>
    </location>
</feature>
<proteinExistence type="predicted"/>